<sequence length="133" mass="13900">MKHSLPILSLVAAVALTGLTGCSSFSSSSVKDASQTASEPSAKSSSRHAGQAANGNRVQVQDDAGTVVVEKVEFKSGISSATVERLAREHGCVGSGGAGLMTEKGPVEVYRMQCENGKAFLARCELRQCRPMR</sequence>
<dbReference type="RefSeq" id="WP_326508832.1">
    <property type="nucleotide sequence ID" value="NZ_JAWIIV010000026.1"/>
</dbReference>
<name>A0ABU6JG31_9BURK</name>
<evidence type="ECO:0000313" key="2">
    <source>
        <dbReference type="EMBL" id="MEC4722157.1"/>
    </source>
</evidence>
<dbReference type="Proteomes" id="UP001352263">
    <property type="component" value="Unassembled WGS sequence"/>
</dbReference>
<organism evidence="2 3">
    <name type="scientific">Noviherbaspirillum album</name>
    <dbReference type="NCBI Taxonomy" id="3080276"/>
    <lineage>
        <taxon>Bacteria</taxon>
        <taxon>Pseudomonadati</taxon>
        <taxon>Pseudomonadota</taxon>
        <taxon>Betaproteobacteria</taxon>
        <taxon>Burkholderiales</taxon>
        <taxon>Oxalobacteraceae</taxon>
        <taxon>Noviherbaspirillum</taxon>
    </lineage>
</organism>
<reference evidence="2 3" key="1">
    <citation type="submission" date="2023-10" db="EMBL/GenBank/DDBJ databases">
        <title>Noviherbaspirillum sp. CPCC 100848 genome assembly.</title>
        <authorList>
            <person name="Li X.Y."/>
            <person name="Fang X.M."/>
        </authorList>
    </citation>
    <scope>NUCLEOTIDE SEQUENCE [LARGE SCALE GENOMIC DNA]</scope>
    <source>
        <strain evidence="2 3">CPCC 100848</strain>
    </source>
</reference>
<protein>
    <recommendedName>
        <fullName evidence="4">Lipoprotein</fullName>
    </recommendedName>
</protein>
<evidence type="ECO:0008006" key="4">
    <source>
        <dbReference type="Google" id="ProtNLM"/>
    </source>
</evidence>
<proteinExistence type="predicted"/>
<evidence type="ECO:0000256" key="1">
    <source>
        <dbReference type="SAM" id="MobiDB-lite"/>
    </source>
</evidence>
<comment type="caution">
    <text evidence="2">The sequence shown here is derived from an EMBL/GenBank/DDBJ whole genome shotgun (WGS) entry which is preliminary data.</text>
</comment>
<gene>
    <name evidence="2" type="ORF">RY831_23605</name>
</gene>
<accession>A0ABU6JG31</accession>
<feature type="region of interest" description="Disordered" evidence="1">
    <location>
        <begin position="26"/>
        <end position="60"/>
    </location>
</feature>
<keyword evidence="3" id="KW-1185">Reference proteome</keyword>
<dbReference type="PROSITE" id="PS51257">
    <property type="entry name" value="PROKAR_LIPOPROTEIN"/>
    <property type="match status" value="1"/>
</dbReference>
<feature type="compositionally biased region" description="Polar residues" evidence="1">
    <location>
        <begin position="30"/>
        <end position="59"/>
    </location>
</feature>
<dbReference type="EMBL" id="JAWIIV010000026">
    <property type="protein sequence ID" value="MEC4722157.1"/>
    <property type="molecule type" value="Genomic_DNA"/>
</dbReference>
<evidence type="ECO:0000313" key="3">
    <source>
        <dbReference type="Proteomes" id="UP001352263"/>
    </source>
</evidence>